<dbReference type="HAMAP" id="MF_01084">
    <property type="entry name" value="Diphthine_synth"/>
    <property type="match status" value="1"/>
</dbReference>
<accession>A0A2Z7AGH0</accession>
<evidence type="ECO:0000256" key="6">
    <source>
        <dbReference type="ARBA" id="ARBA00022603"/>
    </source>
</evidence>
<keyword evidence="8" id="KW-0949">S-adenosyl-L-methionine</keyword>
<feature type="active site" evidence="13">
    <location>
        <position position="553"/>
    </location>
</feature>
<evidence type="ECO:0000256" key="7">
    <source>
        <dbReference type="ARBA" id="ARBA00022679"/>
    </source>
</evidence>
<dbReference type="NCBIfam" id="TIGR00522">
    <property type="entry name" value="dph5"/>
    <property type="match status" value="1"/>
</dbReference>
<keyword evidence="11 13" id="KW-0624">Polysaccharide degradation</keyword>
<reference evidence="17 18" key="1">
    <citation type="journal article" date="2015" name="Proc. Natl. Acad. Sci. U.S.A.">
        <title>The resurrection genome of Boea hygrometrica: A blueprint for survival of dehydration.</title>
        <authorList>
            <person name="Xiao L."/>
            <person name="Yang G."/>
            <person name="Zhang L."/>
            <person name="Yang X."/>
            <person name="Zhao S."/>
            <person name="Ji Z."/>
            <person name="Zhou Q."/>
            <person name="Hu M."/>
            <person name="Wang Y."/>
            <person name="Chen M."/>
            <person name="Xu Y."/>
            <person name="Jin H."/>
            <person name="Xiao X."/>
            <person name="Hu G."/>
            <person name="Bao F."/>
            <person name="Hu Y."/>
            <person name="Wan P."/>
            <person name="Li L."/>
            <person name="Deng X."/>
            <person name="Kuang T."/>
            <person name="Xiang C."/>
            <person name="Zhu J.K."/>
            <person name="Oliver M.J."/>
            <person name="He Y."/>
        </authorList>
    </citation>
    <scope>NUCLEOTIDE SEQUENCE [LARGE SCALE GENOMIC DNA]</scope>
    <source>
        <strain evidence="18">cv. XS01</strain>
    </source>
</reference>
<gene>
    <name evidence="17" type="ORF">F511_00999</name>
</gene>
<evidence type="ECO:0000256" key="14">
    <source>
        <dbReference type="RuleBase" id="RU361166"/>
    </source>
</evidence>
<dbReference type="InterPro" id="IPR035996">
    <property type="entry name" value="4pyrrol_Methylase_sf"/>
</dbReference>
<keyword evidence="9 14" id="KW-0136">Cellulose degradation</keyword>
<dbReference type="EMBL" id="KV016225">
    <property type="protein sequence ID" value="KZV20142.1"/>
    <property type="molecule type" value="Genomic_DNA"/>
</dbReference>
<dbReference type="Gene3D" id="3.30.950.10">
    <property type="entry name" value="Methyltransferase, Cobalt-precorrin-4 Transmethylase, Domain 2"/>
    <property type="match status" value="1"/>
</dbReference>
<dbReference type="CDD" id="cd11647">
    <property type="entry name" value="DHP5_DphB"/>
    <property type="match status" value="1"/>
</dbReference>
<dbReference type="Gene3D" id="3.40.1010.10">
    <property type="entry name" value="Cobalt-precorrin-4 Transmethylase, Domain 1"/>
    <property type="match status" value="1"/>
</dbReference>
<dbReference type="InterPro" id="IPR014776">
    <property type="entry name" value="4pyrrole_Mease_sub2"/>
</dbReference>
<evidence type="ECO:0000313" key="17">
    <source>
        <dbReference type="EMBL" id="KZV20142.1"/>
    </source>
</evidence>
<dbReference type="SUPFAM" id="SSF53790">
    <property type="entry name" value="Tetrapyrrole methylase"/>
    <property type="match status" value="1"/>
</dbReference>
<keyword evidence="7" id="KW-0808">Transferase</keyword>
<dbReference type="EC" id="3.2.1.4" evidence="14"/>
<keyword evidence="13 14" id="KW-0378">Hydrolase</keyword>
<evidence type="ECO:0000256" key="11">
    <source>
        <dbReference type="ARBA" id="ARBA00023326"/>
    </source>
</evidence>
<dbReference type="PROSITE" id="PS00592">
    <property type="entry name" value="GH9_2"/>
    <property type="match status" value="1"/>
</dbReference>
<dbReference type="InterPro" id="IPR018221">
    <property type="entry name" value="Glyco_hydro_9_His_AS"/>
</dbReference>
<dbReference type="InterPro" id="IPR012341">
    <property type="entry name" value="6hp_glycosidase-like_sf"/>
</dbReference>
<dbReference type="Pfam" id="PF00759">
    <property type="entry name" value="Glyco_hydro_9"/>
    <property type="match status" value="1"/>
</dbReference>
<dbReference type="OrthoDB" id="2516at2759"/>
<dbReference type="GO" id="GO:0017183">
    <property type="term" value="P:protein histidyl modification to diphthamide"/>
    <property type="evidence" value="ECO:0007669"/>
    <property type="project" value="UniProtKB-UniPathway"/>
</dbReference>
<evidence type="ECO:0000256" key="8">
    <source>
        <dbReference type="ARBA" id="ARBA00022691"/>
    </source>
</evidence>
<name>A0A2Z7AGH0_9LAMI</name>
<keyword evidence="10 13" id="KW-0119">Carbohydrate metabolism</keyword>
<keyword evidence="14" id="KW-0732">Signal</keyword>
<keyword evidence="18" id="KW-1185">Reference proteome</keyword>
<dbReference type="GO" id="GO:0008810">
    <property type="term" value="F:cellulase activity"/>
    <property type="evidence" value="ECO:0007669"/>
    <property type="project" value="UniProtKB-EC"/>
</dbReference>
<dbReference type="Gene3D" id="1.50.10.10">
    <property type="match status" value="1"/>
</dbReference>
<evidence type="ECO:0000256" key="1">
    <source>
        <dbReference type="ARBA" id="ARBA00000966"/>
    </source>
</evidence>
<evidence type="ECO:0000259" key="16">
    <source>
        <dbReference type="Pfam" id="PF00759"/>
    </source>
</evidence>
<dbReference type="InterPro" id="IPR004551">
    <property type="entry name" value="Dphthn_synthase"/>
</dbReference>
<dbReference type="SUPFAM" id="SSF52833">
    <property type="entry name" value="Thioredoxin-like"/>
    <property type="match status" value="1"/>
</dbReference>
<dbReference type="Proteomes" id="UP000250235">
    <property type="component" value="Unassembled WGS sequence"/>
</dbReference>
<organism evidence="17 18">
    <name type="scientific">Dorcoceras hygrometricum</name>
    <dbReference type="NCBI Taxonomy" id="472368"/>
    <lineage>
        <taxon>Eukaryota</taxon>
        <taxon>Viridiplantae</taxon>
        <taxon>Streptophyta</taxon>
        <taxon>Embryophyta</taxon>
        <taxon>Tracheophyta</taxon>
        <taxon>Spermatophyta</taxon>
        <taxon>Magnoliopsida</taxon>
        <taxon>eudicotyledons</taxon>
        <taxon>Gunneridae</taxon>
        <taxon>Pentapetalae</taxon>
        <taxon>asterids</taxon>
        <taxon>lamiids</taxon>
        <taxon>Lamiales</taxon>
        <taxon>Gesneriaceae</taxon>
        <taxon>Didymocarpoideae</taxon>
        <taxon>Trichosporeae</taxon>
        <taxon>Loxocarpinae</taxon>
        <taxon>Dorcoceras</taxon>
    </lineage>
</organism>
<dbReference type="AlphaFoldDB" id="A0A2Z7AGH0"/>
<dbReference type="InterPro" id="IPR000878">
    <property type="entry name" value="4pyrrol_Mease"/>
</dbReference>
<dbReference type="Pfam" id="PF00590">
    <property type="entry name" value="TP_methylase"/>
    <property type="match status" value="1"/>
</dbReference>
<keyword evidence="6" id="KW-0489">Methyltransferase</keyword>
<evidence type="ECO:0000256" key="4">
    <source>
        <dbReference type="ARBA" id="ARBA00006729"/>
    </source>
</evidence>
<dbReference type="FunFam" id="3.40.1010.10:FF:000004">
    <property type="entry name" value="Putative diphthine synthase"/>
    <property type="match status" value="1"/>
</dbReference>
<comment type="catalytic activity">
    <reaction evidence="12">
        <text>2-[(3S)-amino-3-carboxypropyl]-L-histidyl-[translation elongation factor 2] + 4 S-adenosyl-L-methionine = diphthine methyl ester-[translation elongation factor 2] + 4 S-adenosyl-L-homocysteine + 3 H(+)</text>
        <dbReference type="Rhea" id="RHEA:42652"/>
        <dbReference type="Rhea" id="RHEA-COMP:9749"/>
        <dbReference type="Rhea" id="RHEA-COMP:10173"/>
        <dbReference type="ChEBI" id="CHEBI:15378"/>
        <dbReference type="ChEBI" id="CHEBI:57856"/>
        <dbReference type="ChEBI" id="CHEBI:59789"/>
        <dbReference type="ChEBI" id="CHEBI:73995"/>
        <dbReference type="ChEBI" id="CHEBI:79005"/>
        <dbReference type="EC" id="2.1.1.314"/>
    </reaction>
</comment>
<comment type="function">
    <text evidence="2">S-adenosyl-L-methionine-dependent methyltransferase that catalyzes four methylations of the modified target histidine residue in translation elongation factor 2 (EF-2), to form an intermediate called diphthine methyl ester. The four successive methylation reactions represent the second step of diphthamide biosynthesis.</text>
</comment>
<evidence type="ECO:0000256" key="2">
    <source>
        <dbReference type="ARBA" id="ARBA00004006"/>
    </source>
</evidence>
<dbReference type="GO" id="GO:0032259">
    <property type="term" value="P:methylation"/>
    <property type="evidence" value="ECO:0007669"/>
    <property type="project" value="UniProtKB-KW"/>
</dbReference>
<evidence type="ECO:0000256" key="3">
    <source>
        <dbReference type="ARBA" id="ARBA00005156"/>
    </source>
</evidence>
<evidence type="ECO:0000256" key="5">
    <source>
        <dbReference type="ARBA" id="ARBA00007072"/>
    </source>
</evidence>
<proteinExistence type="inferred from homology"/>
<sequence>MGRSSRILSFFLFLIFSAIKCEAQIPAEQGGFLFGKKAAESVYVEAFFDPLCPDSRDSWPPLKKAVQYYGSRVTLVVHTFPLPYHDNAFASSRALHIANKLNATATYNLLEAFFDHQELFYGASTFNMSRASVVDQIVKFVAKELGASFLSAIESGFKDSETDHATRFAFKYGCLRGVYGTPFFFINGFPVPDAGSPLDYERLGLGDEKDITLRGLEAIKKCSKVYMEAYTSLLSFGLTSDGLSTLENCYGRSIIVADREMVEEKADAMLLEAQSSDVAFLVVGDPFGATTHTDLVVRAKKLEVDVKVVHNASVMNAIGVCGLQLYRYGETVSIPFFTDTWRPDSFYEKIKRNRTLGLHTLCLLDIRVKEPSLESLCRGKKVYEPPRFMTINTAIEQLLEVGQNHPESVYNEDTSCVGLARVGCEDQVIVAGSMKQLLTQDFGPPLHCLVIVGETHPLEEEMLQFYTVNKKGLIWITEWNALQHPVASAFLAMLYSDYMLTSRTTKIYCSGSYFSPLDLRKFAISQVEYVLGNNPMNMSYLVGYGDKYPQYVHHRGASIPANATTGCKDGFKWLDSAEPNPNVAIGALVGGPFLNNSYIDSRNNSKQGEPSTYNSAVIVGILSGLVTTSSVVLSFT</sequence>
<feature type="domain" description="Tetrapyrrole methylase" evidence="15">
    <location>
        <begin position="203"/>
        <end position="437"/>
    </location>
</feature>
<dbReference type="InterPro" id="IPR008928">
    <property type="entry name" value="6-hairpin_glycosidase_sf"/>
</dbReference>
<dbReference type="Gene3D" id="3.40.30.10">
    <property type="entry name" value="Glutaredoxin"/>
    <property type="match status" value="1"/>
</dbReference>
<evidence type="ECO:0000256" key="10">
    <source>
        <dbReference type="ARBA" id="ARBA00023277"/>
    </source>
</evidence>
<comment type="catalytic activity">
    <reaction evidence="1 14">
        <text>Endohydrolysis of (1-&gt;4)-beta-D-glucosidic linkages in cellulose, lichenin and cereal beta-D-glucans.</text>
        <dbReference type="EC" id="3.2.1.4"/>
    </reaction>
</comment>
<dbReference type="FunFam" id="3.30.950.10:FF:000004">
    <property type="entry name" value="Diphthine synthase putative"/>
    <property type="match status" value="1"/>
</dbReference>
<evidence type="ECO:0000256" key="13">
    <source>
        <dbReference type="PROSITE-ProRule" id="PRU10059"/>
    </source>
</evidence>
<feature type="chain" id="PRO_5016194925" description="Endoglucanase" evidence="14">
    <location>
        <begin position="24"/>
        <end position="636"/>
    </location>
</feature>
<protein>
    <recommendedName>
        <fullName evidence="14">Endoglucanase</fullName>
        <ecNumber evidence="14">3.2.1.4</ecNumber>
    </recommendedName>
</protein>
<dbReference type="SUPFAM" id="SSF48208">
    <property type="entry name" value="Six-hairpin glycosidases"/>
    <property type="match status" value="1"/>
</dbReference>
<dbReference type="InterPro" id="IPR014777">
    <property type="entry name" value="4pyrrole_Mease_sub1"/>
</dbReference>
<dbReference type="InterPro" id="IPR001701">
    <property type="entry name" value="Glyco_hydro_9"/>
</dbReference>
<evidence type="ECO:0000259" key="15">
    <source>
        <dbReference type="Pfam" id="PF00590"/>
    </source>
</evidence>
<evidence type="ECO:0000256" key="12">
    <source>
        <dbReference type="ARBA" id="ARBA00048752"/>
    </source>
</evidence>
<evidence type="ECO:0000313" key="18">
    <source>
        <dbReference type="Proteomes" id="UP000250235"/>
    </source>
</evidence>
<dbReference type="CDD" id="cd02972">
    <property type="entry name" value="DsbA_family"/>
    <property type="match status" value="1"/>
</dbReference>
<feature type="signal peptide" evidence="14">
    <location>
        <begin position="1"/>
        <end position="23"/>
    </location>
</feature>
<dbReference type="InterPro" id="IPR036249">
    <property type="entry name" value="Thioredoxin-like_sf"/>
</dbReference>
<dbReference type="PANTHER" id="PTHR10882">
    <property type="entry name" value="DIPHTHINE SYNTHASE"/>
    <property type="match status" value="1"/>
</dbReference>
<comment type="similarity">
    <text evidence="5 13 14">Belongs to the glycosyl hydrolase 9 (cellulase E) family.</text>
</comment>
<dbReference type="UniPathway" id="UPA00559"/>
<dbReference type="PANTHER" id="PTHR10882:SF0">
    <property type="entry name" value="DIPHTHINE METHYL ESTER SYNTHASE"/>
    <property type="match status" value="1"/>
</dbReference>
<dbReference type="GO" id="GO:0030245">
    <property type="term" value="P:cellulose catabolic process"/>
    <property type="evidence" value="ECO:0007669"/>
    <property type="project" value="UniProtKB-KW"/>
</dbReference>
<dbReference type="GO" id="GO:0141133">
    <property type="term" value="F:diphthine methyl ester synthase activity"/>
    <property type="evidence" value="ECO:0007669"/>
    <property type="project" value="UniProtKB-EC"/>
</dbReference>
<evidence type="ECO:0000256" key="9">
    <source>
        <dbReference type="ARBA" id="ARBA00023001"/>
    </source>
</evidence>
<feature type="domain" description="Glycoside hydrolase family 9" evidence="16">
    <location>
        <begin position="468"/>
        <end position="622"/>
    </location>
</feature>
<keyword evidence="13 14" id="KW-0326">Glycosidase</keyword>
<comment type="similarity">
    <text evidence="4">Belongs to the diphthine synthase family.</text>
</comment>
<comment type="pathway">
    <text evidence="3">Protein modification; peptidyl-diphthamide biosynthesis.</text>
</comment>